<dbReference type="InterPro" id="IPR013320">
    <property type="entry name" value="ConA-like_dom_sf"/>
</dbReference>
<dbReference type="GO" id="GO:0016162">
    <property type="term" value="F:cellulose 1,4-beta-cellobiosidase activity"/>
    <property type="evidence" value="ECO:0007669"/>
    <property type="project" value="UniProtKB-EC"/>
</dbReference>
<evidence type="ECO:0000313" key="13">
    <source>
        <dbReference type="EMBL" id="KAE9984979.1"/>
    </source>
</evidence>
<dbReference type="PRINTS" id="PR00734">
    <property type="entry name" value="GLHYDRLASE7"/>
</dbReference>
<comment type="caution">
    <text evidence="13">The sequence shown here is derived from an EMBL/GenBank/DDBJ whole genome shotgun (WGS) entry which is preliminary data.</text>
</comment>
<evidence type="ECO:0000313" key="14">
    <source>
        <dbReference type="Proteomes" id="UP000447873"/>
    </source>
</evidence>
<comment type="catalytic activity">
    <reaction evidence="1">
        <text>Hydrolysis of (1-&gt;4)-beta-D-glucosidic linkages in cellulose and cellotetraose, releasing cellobiose from the non-reducing ends of the chains.</text>
        <dbReference type="EC" id="3.2.1.91"/>
    </reaction>
</comment>
<evidence type="ECO:0000256" key="10">
    <source>
        <dbReference type="SAM" id="SignalP"/>
    </source>
</evidence>
<dbReference type="InterPro" id="IPR001722">
    <property type="entry name" value="Glyco_hydro_7"/>
</dbReference>
<evidence type="ECO:0000256" key="4">
    <source>
        <dbReference type="ARBA" id="ARBA00022801"/>
    </source>
</evidence>
<gene>
    <name evidence="11" type="ORF">BLS_008012</name>
    <name evidence="13" type="ORF">EG327_004852</name>
    <name evidence="12" type="ORF">EG328_003750</name>
</gene>
<keyword evidence="6" id="KW-0119">Carbohydrate metabolism</keyword>
<protein>
    <recommendedName>
        <fullName evidence="9">Glucanase</fullName>
        <ecNumber evidence="9">3.2.1.-</ecNumber>
    </recommendedName>
</protein>
<keyword evidence="8 9" id="KW-0624">Polysaccharide degradation</keyword>
<keyword evidence="7 9" id="KW-0326">Glycosidase</keyword>
<dbReference type="Proteomes" id="UP000447873">
    <property type="component" value="Unassembled WGS sequence"/>
</dbReference>
<dbReference type="InterPro" id="IPR037019">
    <property type="entry name" value="Glyco_hydro_7_sf"/>
</dbReference>
<evidence type="ECO:0000256" key="9">
    <source>
        <dbReference type="RuleBase" id="RU361164"/>
    </source>
</evidence>
<evidence type="ECO:0000256" key="5">
    <source>
        <dbReference type="ARBA" id="ARBA00023001"/>
    </source>
</evidence>
<dbReference type="FunFam" id="2.70.100.10:FF:000001">
    <property type="entry name" value="Glucanase"/>
    <property type="match status" value="1"/>
</dbReference>
<proteinExistence type="inferred from homology"/>
<dbReference type="PANTHER" id="PTHR33753:SF2">
    <property type="entry name" value="GLYCOSIDE HYDROLASE FAMILY 7 PROTEIN"/>
    <property type="match status" value="1"/>
</dbReference>
<dbReference type="EMBL" id="WNWR01000285">
    <property type="protein sequence ID" value="KAE9984979.1"/>
    <property type="molecule type" value="Genomic_DNA"/>
</dbReference>
<dbReference type="Pfam" id="PF00840">
    <property type="entry name" value="Glyco_hydro_7"/>
    <property type="match status" value="1"/>
</dbReference>
<evidence type="ECO:0000256" key="3">
    <source>
        <dbReference type="ARBA" id="ARBA00022729"/>
    </source>
</evidence>
<evidence type="ECO:0000313" key="12">
    <source>
        <dbReference type="EMBL" id="KAE9974577.1"/>
    </source>
</evidence>
<evidence type="ECO:0000256" key="7">
    <source>
        <dbReference type="ARBA" id="ARBA00023295"/>
    </source>
</evidence>
<dbReference type="SUPFAM" id="SSF49899">
    <property type="entry name" value="Concanavalin A-like lectins/glucanases"/>
    <property type="match status" value="1"/>
</dbReference>
<dbReference type="AlphaFoldDB" id="A0A8H3VDI1"/>
<organism evidence="13 15">
    <name type="scientific">Venturia inaequalis</name>
    <name type="common">Apple scab fungus</name>
    <dbReference type="NCBI Taxonomy" id="5025"/>
    <lineage>
        <taxon>Eukaryota</taxon>
        <taxon>Fungi</taxon>
        <taxon>Dikarya</taxon>
        <taxon>Ascomycota</taxon>
        <taxon>Pezizomycotina</taxon>
        <taxon>Dothideomycetes</taxon>
        <taxon>Pleosporomycetidae</taxon>
        <taxon>Venturiales</taxon>
        <taxon>Venturiaceae</taxon>
        <taxon>Venturia</taxon>
    </lineage>
</organism>
<evidence type="ECO:0000256" key="8">
    <source>
        <dbReference type="ARBA" id="ARBA00023326"/>
    </source>
</evidence>
<dbReference type="OrthoDB" id="412382at2759"/>
<dbReference type="EC" id="3.2.1.-" evidence="9"/>
<comment type="similarity">
    <text evidence="2 9">Belongs to the glycosyl hydrolase 7 (cellulase C) family.</text>
</comment>
<evidence type="ECO:0000256" key="2">
    <source>
        <dbReference type="ARBA" id="ARBA00006044"/>
    </source>
</evidence>
<dbReference type="EMBL" id="WNWS01000215">
    <property type="protein sequence ID" value="KAE9974577.1"/>
    <property type="molecule type" value="Genomic_DNA"/>
</dbReference>
<feature type="chain" id="PRO_5044690848" description="Glucanase" evidence="10">
    <location>
        <begin position="18"/>
        <end position="453"/>
    </location>
</feature>
<feature type="signal peptide" evidence="10">
    <location>
        <begin position="1"/>
        <end position="17"/>
    </location>
</feature>
<reference evidence="13 15" key="1">
    <citation type="submission" date="2019-07" db="EMBL/GenBank/DDBJ databases">
        <title>Venturia inaequalis Genome Resource.</title>
        <authorList>
            <person name="Lichtner F.J."/>
        </authorList>
    </citation>
    <scope>NUCLEOTIDE SEQUENCE [LARGE SCALE GENOMIC DNA]</scope>
    <source>
        <strain evidence="12 14">120213</strain>
        <strain evidence="11">Bline_iso_100314</strain>
        <strain evidence="13 15">DMI_063113</strain>
    </source>
</reference>
<dbReference type="Proteomes" id="UP000490939">
    <property type="component" value="Unassembled WGS sequence"/>
</dbReference>
<keyword evidence="15" id="KW-1185">Reference proteome</keyword>
<evidence type="ECO:0000256" key="6">
    <source>
        <dbReference type="ARBA" id="ARBA00023277"/>
    </source>
</evidence>
<sequence length="453" mass="48775">MLRVPFLLLSAISVVQAQLIGKNKPEVHPPLVWQNCTLDGCTPVNGTIVLDSNWRWAHDGSGSTNCYTGNTWNEKICSDNKVCAEKCAIEGADYTGTYGITAKGDSVKIKFLTKDGYGTNIGSRLYLMKDEKNYEMFSMLNKEFTFDIDTSAAGCGLNTALYFVSMEQDGGKSKYSGNKAGAQYGTGYCDAQCPRDLKWINGEANAVGWVPSKTDKNSGVGGFGSCCPEMDVWEANNMAAAVTPHSCKTIDQTKCKGDSCGGTYSKNRYGGTCDPDGCDFNPYRMGNPSFYGKGKTVDTTSKFTVVTQFIGSPLKEIKRFYVQNGKVIPNSMSKIPNVPGNSLTQQFCDAQKKVFGEESKNTFKKLGGFKSMSDALDQGMVLVMSLWDDHYANMHWLDSVDPAGAETKLGGKRGECPVSGGSPAQVEAAGGSASVTFSNIKFGAINSTFAAKA</sequence>
<dbReference type="GO" id="GO:0030245">
    <property type="term" value="P:cellulose catabolic process"/>
    <property type="evidence" value="ECO:0007669"/>
    <property type="project" value="UniProtKB-KW"/>
</dbReference>
<name>A0A8H3VDI1_VENIN</name>
<dbReference type="EMBL" id="WNWQ01000659">
    <property type="protein sequence ID" value="KAE9964856.1"/>
    <property type="molecule type" value="Genomic_DNA"/>
</dbReference>
<evidence type="ECO:0000313" key="15">
    <source>
        <dbReference type="Proteomes" id="UP000490939"/>
    </source>
</evidence>
<evidence type="ECO:0000256" key="1">
    <source>
        <dbReference type="ARBA" id="ARBA00001641"/>
    </source>
</evidence>
<dbReference type="Proteomes" id="UP000433883">
    <property type="component" value="Unassembled WGS sequence"/>
</dbReference>
<keyword evidence="5 9" id="KW-0136">Cellulose degradation</keyword>
<accession>A0A8H3VDI1</accession>
<dbReference type="Gene3D" id="2.70.100.10">
    <property type="entry name" value="Glycoside hydrolase, family 7, domain"/>
    <property type="match status" value="1"/>
</dbReference>
<dbReference type="PANTHER" id="PTHR33753">
    <property type="entry name" value="1,4-BETA-D-GLUCAN CELLOBIOHYDROLASE B"/>
    <property type="match status" value="1"/>
</dbReference>
<dbReference type="CDD" id="cd07999">
    <property type="entry name" value="GH7_CBH_EG"/>
    <property type="match status" value="1"/>
</dbReference>
<evidence type="ECO:0000313" key="11">
    <source>
        <dbReference type="EMBL" id="KAE9964856.1"/>
    </source>
</evidence>
<keyword evidence="4 9" id="KW-0378">Hydrolase</keyword>
<keyword evidence="3 10" id="KW-0732">Signal</keyword>